<comment type="caution">
    <text evidence="1">The sequence shown here is derived from an EMBL/GenBank/DDBJ whole genome shotgun (WGS) entry which is preliminary data.</text>
</comment>
<proteinExistence type="predicted"/>
<name>A0A8J3MZY0_9CHLR</name>
<protein>
    <submittedName>
        <fullName evidence="1">Uncharacterized protein</fullName>
    </submittedName>
</protein>
<organism evidence="1 2">
    <name type="scientific">Reticulibacter mediterranei</name>
    <dbReference type="NCBI Taxonomy" id="2778369"/>
    <lineage>
        <taxon>Bacteria</taxon>
        <taxon>Bacillati</taxon>
        <taxon>Chloroflexota</taxon>
        <taxon>Ktedonobacteria</taxon>
        <taxon>Ktedonobacterales</taxon>
        <taxon>Reticulibacteraceae</taxon>
        <taxon>Reticulibacter</taxon>
    </lineage>
</organism>
<dbReference type="EMBL" id="BNJK01000001">
    <property type="protein sequence ID" value="GHO93609.1"/>
    <property type="molecule type" value="Genomic_DNA"/>
</dbReference>
<gene>
    <name evidence="1" type="ORF">KSF_036570</name>
</gene>
<dbReference type="RefSeq" id="WP_220204386.1">
    <property type="nucleotide sequence ID" value="NZ_BNJK01000001.1"/>
</dbReference>
<reference evidence="1" key="1">
    <citation type="submission" date="2020-10" db="EMBL/GenBank/DDBJ databases">
        <title>Taxonomic study of unclassified bacteria belonging to the class Ktedonobacteria.</title>
        <authorList>
            <person name="Yabe S."/>
            <person name="Wang C.M."/>
            <person name="Zheng Y."/>
            <person name="Sakai Y."/>
            <person name="Cavaletti L."/>
            <person name="Monciardini P."/>
            <person name="Donadio S."/>
        </authorList>
    </citation>
    <scope>NUCLEOTIDE SEQUENCE</scope>
    <source>
        <strain evidence="1">ID150040</strain>
    </source>
</reference>
<sequence>MGRILSDELCEGPQLAGYAIYHNDHFHHLQINGRLARLSPTEYTLCMRLFRHFEQLQQPGRSASETPNIYVSFEELQQCANLAERRHVTRHVSNANGKLKVHGITILCVGECGYTLHFQRPSTLD</sequence>
<dbReference type="AlphaFoldDB" id="A0A8J3MZY0"/>
<evidence type="ECO:0000313" key="1">
    <source>
        <dbReference type="EMBL" id="GHO93609.1"/>
    </source>
</evidence>
<evidence type="ECO:0000313" key="2">
    <source>
        <dbReference type="Proteomes" id="UP000597444"/>
    </source>
</evidence>
<accession>A0A8J3MZY0</accession>
<dbReference type="Proteomes" id="UP000597444">
    <property type="component" value="Unassembled WGS sequence"/>
</dbReference>
<keyword evidence="2" id="KW-1185">Reference proteome</keyword>